<dbReference type="RefSeq" id="WP_188549452.1">
    <property type="nucleotide sequence ID" value="NZ_BMFY01000002.1"/>
</dbReference>
<dbReference type="EMBL" id="BMFY01000002">
    <property type="protein sequence ID" value="GGA06022.1"/>
    <property type="molecule type" value="Genomic_DNA"/>
</dbReference>
<evidence type="ECO:0000313" key="7">
    <source>
        <dbReference type="Proteomes" id="UP000616114"/>
    </source>
</evidence>
<dbReference type="SMART" id="SM00345">
    <property type="entry name" value="HTH_GNTR"/>
    <property type="match status" value="1"/>
</dbReference>
<gene>
    <name evidence="6" type="ORF">GCM10011333_06170</name>
</gene>
<dbReference type="AlphaFoldDB" id="A0A8J2TW28"/>
<evidence type="ECO:0000313" key="6">
    <source>
        <dbReference type="EMBL" id="GGA06022.1"/>
    </source>
</evidence>
<dbReference type="PROSITE" id="PS50949">
    <property type="entry name" value="HTH_GNTR"/>
    <property type="match status" value="1"/>
</dbReference>
<evidence type="ECO:0000256" key="4">
    <source>
        <dbReference type="SAM" id="Coils"/>
    </source>
</evidence>
<reference evidence="6" key="1">
    <citation type="journal article" date="2014" name="Int. J. Syst. Evol. Microbiol.">
        <title>Complete genome sequence of Corynebacterium casei LMG S-19264T (=DSM 44701T), isolated from a smear-ripened cheese.</title>
        <authorList>
            <consortium name="US DOE Joint Genome Institute (JGI-PGF)"/>
            <person name="Walter F."/>
            <person name="Albersmeier A."/>
            <person name="Kalinowski J."/>
            <person name="Ruckert C."/>
        </authorList>
    </citation>
    <scope>NUCLEOTIDE SEQUENCE</scope>
    <source>
        <strain evidence="6">CGMCC 1.12785</strain>
    </source>
</reference>
<dbReference type="CDD" id="cd07377">
    <property type="entry name" value="WHTH_GntR"/>
    <property type="match status" value="1"/>
</dbReference>
<dbReference type="Gene3D" id="1.20.120.530">
    <property type="entry name" value="GntR ligand-binding domain-like"/>
    <property type="match status" value="1"/>
</dbReference>
<keyword evidence="7" id="KW-1185">Reference proteome</keyword>
<keyword evidence="1" id="KW-0805">Transcription regulation</keyword>
<organism evidence="6 7">
    <name type="scientific">Sediminivirga luteola</name>
    <dbReference type="NCBI Taxonomy" id="1774748"/>
    <lineage>
        <taxon>Bacteria</taxon>
        <taxon>Bacillati</taxon>
        <taxon>Actinomycetota</taxon>
        <taxon>Actinomycetes</taxon>
        <taxon>Micrococcales</taxon>
        <taxon>Brevibacteriaceae</taxon>
        <taxon>Sediminivirga</taxon>
    </lineage>
</organism>
<dbReference type="InterPro" id="IPR036388">
    <property type="entry name" value="WH-like_DNA-bd_sf"/>
</dbReference>
<feature type="domain" description="HTH gntR-type" evidence="5">
    <location>
        <begin position="7"/>
        <end position="74"/>
    </location>
</feature>
<dbReference type="GO" id="GO:0003700">
    <property type="term" value="F:DNA-binding transcription factor activity"/>
    <property type="evidence" value="ECO:0007669"/>
    <property type="project" value="InterPro"/>
</dbReference>
<dbReference type="InterPro" id="IPR036390">
    <property type="entry name" value="WH_DNA-bd_sf"/>
</dbReference>
<evidence type="ECO:0000256" key="1">
    <source>
        <dbReference type="ARBA" id="ARBA00023015"/>
    </source>
</evidence>
<dbReference type="InterPro" id="IPR008920">
    <property type="entry name" value="TF_FadR/GntR_C"/>
</dbReference>
<dbReference type="SUPFAM" id="SSF46785">
    <property type="entry name" value="Winged helix' DNA-binding domain"/>
    <property type="match status" value="1"/>
</dbReference>
<dbReference type="Pfam" id="PF07729">
    <property type="entry name" value="FCD"/>
    <property type="match status" value="1"/>
</dbReference>
<dbReference type="SUPFAM" id="SSF48008">
    <property type="entry name" value="GntR ligand-binding domain-like"/>
    <property type="match status" value="1"/>
</dbReference>
<dbReference type="Pfam" id="PF00392">
    <property type="entry name" value="GntR"/>
    <property type="match status" value="1"/>
</dbReference>
<dbReference type="InterPro" id="IPR000524">
    <property type="entry name" value="Tscrpt_reg_HTH_GntR"/>
</dbReference>
<dbReference type="SMART" id="SM00895">
    <property type="entry name" value="FCD"/>
    <property type="match status" value="1"/>
</dbReference>
<evidence type="ECO:0000256" key="2">
    <source>
        <dbReference type="ARBA" id="ARBA00023125"/>
    </source>
</evidence>
<keyword evidence="2" id="KW-0238">DNA-binding</keyword>
<dbReference type="Gene3D" id="1.10.10.10">
    <property type="entry name" value="Winged helix-like DNA-binding domain superfamily/Winged helix DNA-binding domain"/>
    <property type="match status" value="1"/>
</dbReference>
<feature type="coiled-coil region" evidence="4">
    <location>
        <begin position="118"/>
        <end position="145"/>
    </location>
</feature>
<reference evidence="6" key="2">
    <citation type="submission" date="2020-09" db="EMBL/GenBank/DDBJ databases">
        <authorList>
            <person name="Sun Q."/>
            <person name="Zhou Y."/>
        </authorList>
    </citation>
    <scope>NUCLEOTIDE SEQUENCE</scope>
    <source>
        <strain evidence="6">CGMCC 1.12785</strain>
    </source>
</reference>
<dbReference type="PANTHER" id="PTHR43537">
    <property type="entry name" value="TRANSCRIPTIONAL REGULATOR, GNTR FAMILY"/>
    <property type="match status" value="1"/>
</dbReference>
<dbReference type="Proteomes" id="UP000616114">
    <property type="component" value="Unassembled WGS sequence"/>
</dbReference>
<dbReference type="InterPro" id="IPR011711">
    <property type="entry name" value="GntR_C"/>
</dbReference>
<name>A0A8J2TW28_9MICO</name>
<protein>
    <submittedName>
        <fullName evidence="6">GntR family transcriptional regulator</fullName>
    </submittedName>
</protein>
<keyword evidence="3" id="KW-0804">Transcription</keyword>
<comment type="caution">
    <text evidence="6">The sequence shown here is derived from an EMBL/GenBank/DDBJ whole genome shotgun (WGS) entry which is preliminary data.</text>
</comment>
<evidence type="ECO:0000256" key="3">
    <source>
        <dbReference type="ARBA" id="ARBA00023163"/>
    </source>
</evidence>
<accession>A0A8J2TW28</accession>
<proteinExistence type="predicted"/>
<evidence type="ECO:0000259" key="5">
    <source>
        <dbReference type="PROSITE" id="PS50949"/>
    </source>
</evidence>
<dbReference type="GO" id="GO:0003677">
    <property type="term" value="F:DNA binding"/>
    <property type="evidence" value="ECO:0007669"/>
    <property type="project" value="UniProtKB-KW"/>
</dbReference>
<sequence>MKSYTGRGVHGNTVEILGARIVSGGLAPGQTLDLNAIGAELDVSLTALREAIKVLTAKGLLDARQKRGTFVRPRTDWNVLDADVIRWRHASGESGALLKDLAEVRAAIEPSAAAVAARRRQENEVEDLRAALQAMEDAVDGTAAQMAEADLRFHQALLRATGNELFARMSVFVEPALALRDELVHGHAVEDPVPSHRRVVDAIAEGDPEAATDAVRALLEQSVADAARVLEEEGRGA</sequence>
<keyword evidence="4" id="KW-0175">Coiled coil</keyword>
<dbReference type="PANTHER" id="PTHR43537:SF44">
    <property type="entry name" value="GNTR FAMILY REGULATORY PROTEIN"/>
    <property type="match status" value="1"/>
</dbReference>